<evidence type="ECO:0000313" key="3">
    <source>
        <dbReference type="Proteomes" id="UP000748025"/>
    </source>
</evidence>
<dbReference type="Proteomes" id="UP000748025">
    <property type="component" value="Unassembled WGS sequence"/>
</dbReference>
<gene>
    <name evidence="2" type="ORF">E4U43_008732</name>
</gene>
<accession>A0A9P7NAH4</accession>
<feature type="domain" description="FAD-dependent urate hydroxylase HpyO/Asp monooxygenase CreE-like FAD/NAD(P)-binding" evidence="1">
    <location>
        <begin position="30"/>
        <end position="195"/>
    </location>
</feature>
<comment type="caution">
    <text evidence="2">The sequence shown here is derived from an EMBL/GenBank/DDBJ whole genome shotgun (WGS) entry which is preliminary data.</text>
</comment>
<keyword evidence="3" id="KW-1185">Reference proteome</keyword>
<name>A0A9P7NAH4_9HYPO</name>
<dbReference type="Pfam" id="PF13454">
    <property type="entry name" value="NAD_binding_9"/>
    <property type="match status" value="1"/>
</dbReference>
<evidence type="ECO:0000259" key="1">
    <source>
        <dbReference type="Pfam" id="PF13454"/>
    </source>
</evidence>
<dbReference type="InterPro" id="IPR036188">
    <property type="entry name" value="FAD/NAD-bd_sf"/>
</dbReference>
<reference evidence="2" key="1">
    <citation type="journal article" date="2020" name="bioRxiv">
        <title>Whole genome comparisons of ergot fungi reveals the divergence and evolution of species within the genus Claviceps are the result of varying mechanisms driving genome evolution and host range expansion.</title>
        <authorList>
            <person name="Wyka S.A."/>
            <person name="Mondo S.J."/>
            <person name="Liu M."/>
            <person name="Dettman J."/>
            <person name="Nalam V."/>
            <person name="Broders K.D."/>
        </authorList>
    </citation>
    <scope>NUCLEOTIDE SEQUENCE</scope>
    <source>
        <strain evidence="2">CCC 602</strain>
    </source>
</reference>
<proteinExistence type="predicted"/>
<sequence>MKVVNSAHVSTLSPSRFAACHTYRREFHIAIVGAGPRGTSTLERICASASRLSGWNTNVTVHVIDPCWPGAGKVWRTEQSSQLLMNTVTSQVTLFTDASVACDGPIRPGPSLYDWAKTAEPHLGPNDYSTRAEYGGYLKWVFEEIVRTAPSHVTIRTHKAQAVQLDDASDGSQTIILSTGKVLSGLAAVVLAQGHLPLRLDPQLQHLATFAQKHRLRYFPPSNPADTDLSAIQPGEKVVLRGLGLNFFDYLALLTTGRGGRFARRKNQHLVYVPSGKEPRLYAGSRRGIPYHARGDNEKGAFGRHEPVVLTEEVIDAFKRQASTRAAPDFKDDIWPYICKEVELVYYEALLRNRQRGQSQSLKTWPINFRAHFLATPHGSRQEDQVLEQFDVAKSERWSWERIQRPQGSCEFATPSRWRDWLLDYLRNDAAEATAGNVSSPLKAALDVLRDIRNEVRLIVDHNGVRGTSHRDHLDHWYTPLNAFLSIGPPRHRIEEMIALVESGILDVLGPRIHVAPEDDFWLARSLDIPDSAIQANTLIEARLPHTSLRHTSDSLLAYLFRTGQSRPHMIDGYETGAMDITPSPYKTIDMQGRVHEKRFALGVPTEGVHWVTAAGARPGVNSVTLADADAVALAALRVALS</sequence>
<evidence type="ECO:0000313" key="2">
    <source>
        <dbReference type="EMBL" id="KAG6009394.1"/>
    </source>
</evidence>
<dbReference type="AlphaFoldDB" id="A0A9P7NAH4"/>
<organism evidence="2 3">
    <name type="scientific">Claviceps pusilla</name>
    <dbReference type="NCBI Taxonomy" id="123648"/>
    <lineage>
        <taxon>Eukaryota</taxon>
        <taxon>Fungi</taxon>
        <taxon>Dikarya</taxon>
        <taxon>Ascomycota</taxon>
        <taxon>Pezizomycotina</taxon>
        <taxon>Sordariomycetes</taxon>
        <taxon>Hypocreomycetidae</taxon>
        <taxon>Hypocreales</taxon>
        <taxon>Clavicipitaceae</taxon>
        <taxon>Claviceps</taxon>
    </lineage>
</organism>
<dbReference type="EMBL" id="SRPW01000998">
    <property type="protein sequence ID" value="KAG6009394.1"/>
    <property type="molecule type" value="Genomic_DNA"/>
</dbReference>
<dbReference type="InterPro" id="IPR052189">
    <property type="entry name" value="L-asp_N-monooxygenase_NS-form"/>
</dbReference>
<dbReference type="SUPFAM" id="SSF51905">
    <property type="entry name" value="FAD/NAD(P)-binding domain"/>
    <property type="match status" value="1"/>
</dbReference>
<dbReference type="PANTHER" id="PTHR40254">
    <property type="entry name" value="BLR0577 PROTEIN"/>
    <property type="match status" value="1"/>
</dbReference>
<protein>
    <recommendedName>
        <fullName evidence="1">FAD-dependent urate hydroxylase HpyO/Asp monooxygenase CreE-like FAD/NAD(P)-binding domain-containing protein</fullName>
    </recommendedName>
</protein>
<dbReference type="PANTHER" id="PTHR40254:SF1">
    <property type="entry name" value="BLR0577 PROTEIN"/>
    <property type="match status" value="1"/>
</dbReference>
<dbReference type="OrthoDB" id="5185064at2759"/>
<dbReference type="InterPro" id="IPR038732">
    <property type="entry name" value="HpyO/CreE_NAD-binding"/>
</dbReference>